<evidence type="ECO:0000313" key="4">
    <source>
        <dbReference type="Proteomes" id="UP001165541"/>
    </source>
</evidence>
<dbReference type="InterPro" id="IPR005064">
    <property type="entry name" value="BUG"/>
</dbReference>
<dbReference type="RefSeq" id="WP_251779764.1">
    <property type="nucleotide sequence ID" value="NZ_JAMKFE010000011.1"/>
</dbReference>
<feature type="chain" id="PRO_5045328743" evidence="2">
    <location>
        <begin position="28"/>
        <end position="325"/>
    </location>
</feature>
<dbReference type="SUPFAM" id="SSF53850">
    <property type="entry name" value="Periplasmic binding protein-like II"/>
    <property type="match status" value="1"/>
</dbReference>
<dbReference type="PANTHER" id="PTHR42928">
    <property type="entry name" value="TRICARBOXYLATE-BINDING PROTEIN"/>
    <property type="match status" value="1"/>
</dbReference>
<gene>
    <name evidence="3" type="ORF">M8A51_17260</name>
</gene>
<protein>
    <submittedName>
        <fullName evidence="3">Tripartite tricarboxylate transporter substrate binding protein</fullName>
    </submittedName>
</protein>
<reference evidence="3" key="1">
    <citation type="submission" date="2022-05" db="EMBL/GenBank/DDBJ databases">
        <title>Schlegelella sp. nov., isolated from mangrove soil.</title>
        <authorList>
            <person name="Liu Y."/>
            <person name="Ge X."/>
            <person name="Liu W."/>
        </authorList>
    </citation>
    <scope>NUCLEOTIDE SEQUENCE</scope>
    <source>
        <strain evidence="3">S2-27</strain>
    </source>
</reference>
<comment type="caution">
    <text evidence="3">The sequence shown here is derived from an EMBL/GenBank/DDBJ whole genome shotgun (WGS) entry which is preliminary data.</text>
</comment>
<organism evidence="3 4">
    <name type="scientific">Caldimonas mangrovi</name>
    <dbReference type="NCBI Taxonomy" id="2944811"/>
    <lineage>
        <taxon>Bacteria</taxon>
        <taxon>Pseudomonadati</taxon>
        <taxon>Pseudomonadota</taxon>
        <taxon>Betaproteobacteria</taxon>
        <taxon>Burkholderiales</taxon>
        <taxon>Sphaerotilaceae</taxon>
        <taxon>Caldimonas</taxon>
    </lineage>
</organism>
<evidence type="ECO:0000313" key="3">
    <source>
        <dbReference type="EMBL" id="MCM5681277.1"/>
    </source>
</evidence>
<dbReference type="InterPro" id="IPR042100">
    <property type="entry name" value="Bug_dom1"/>
</dbReference>
<dbReference type="PIRSF" id="PIRSF017082">
    <property type="entry name" value="YflP"/>
    <property type="match status" value="1"/>
</dbReference>
<dbReference type="Pfam" id="PF03401">
    <property type="entry name" value="TctC"/>
    <property type="match status" value="1"/>
</dbReference>
<dbReference type="Gene3D" id="3.40.190.10">
    <property type="entry name" value="Periplasmic binding protein-like II"/>
    <property type="match status" value="1"/>
</dbReference>
<feature type="signal peptide" evidence="2">
    <location>
        <begin position="1"/>
        <end position="27"/>
    </location>
</feature>
<dbReference type="CDD" id="cd07012">
    <property type="entry name" value="PBP2_Bug_TTT"/>
    <property type="match status" value="1"/>
</dbReference>
<keyword evidence="2" id="KW-0732">Signal</keyword>
<dbReference type="EMBL" id="JAMKFE010000011">
    <property type="protein sequence ID" value="MCM5681277.1"/>
    <property type="molecule type" value="Genomic_DNA"/>
</dbReference>
<comment type="similarity">
    <text evidence="1">Belongs to the UPF0065 (bug) family.</text>
</comment>
<dbReference type="Gene3D" id="3.40.190.150">
    <property type="entry name" value="Bordetella uptake gene, domain 1"/>
    <property type="match status" value="1"/>
</dbReference>
<evidence type="ECO:0000256" key="2">
    <source>
        <dbReference type="SAM" id="SignalP"/>
    </source>
</evidence>
<name>A0ABT0YR98_9BURK</name>
<keyword evidence="4" id="KW-1185">Reference proteome</keyword>
<dbReference type="PANTHER" id="PTHR42928:SF5">
    <property type="entry name" value="BLR1237 PROTEIN"/>
    <property type="match status" value="1"/>
</dbReference>
<evidence type="ECO:0000256" key="1">
    <source>
        <dbReference type="ARBA" id="ARBA00006987"/>
    </source>
</evidence>
<sequence>MSLKIRAAFLAPLAALALLPATGAAQSGRYPDKPVTLMVGYQAGGSVDLVGRAIAPSLSKRLGQPVIVENAAGAGGTIAAAKVAGAQPDGYTLLVGSPSEVGINHLTNKKLTYHPIRNFTPIGLVGTQPMVLVAGSKLPISNTDQFLRHVSAHPDQTMYASAGVGTPLHLAGEMVKQKAGVSMVHVPYRGAASMATDVLGGQIDFSVFVLSSALPYIKDGRMKAIGLTSAKRVPVAPDVPSLAEHPKLRGMDLTLWFGVLAPAGTPQPVIDQLRAELKAVVGEPEVSAKLQAAGLTLTPNLEFAPFLKKEIDKYTDIVDFARITE</sequence>
<accession>A0ABT0YR98</accession>
<proteinExistence type="inferred from homology"/>
<dbReference type="Proteomes" id="UP001165541">
    <property type="component" value="Unassembled WGS sequence"/>
</dbReference>